<dbReference type="HOGENOM" id="CLU_3198870_0_0_0"/>
<dbReference type="AlphaFoldDB" id="K9ZYZ6"/>
<name>K9ZYZ6_DEIPD</name>
<reference evidence="2" key="1">
    <citation type="submission" date="2012-03" db="EMBL/GenBank/DDBJ databases">
        <title>Complete sequence of chromosome of Deinococcus peraridilitoris DSM 19664.</title>
        <authorList>
            <person name="Lucas S."/>
            <person name="Copeland A."/>
            <person name="Lapidus A."/>
            <person name="Glavina del Rio T."/>
            <person name="Dalin E."/>
            <person name="Tice H."/>
            <person name="Bruce D."/>
            <person name="Goodwin L."/>
            <person name="Pitluck S."/>
            <person name="Peters L."/>
            <person name="Mikhailova N."/>
            <person name="Lu M."/>
            <person name="Kyrpides N."/>
            <person name="Mavromatis K."/>
            <person name="Ivanova N."/>
            <person name="Brettin T."/>
            <person name="Detter J.C."/>
            <person name="Han C."/>
            <person name="Larimer F."/>
            <person name="Land M."/>
            <person name="Hauser L."/>
            <person name="Markowitz V."/>
            <person name="Cheng J.-F."/>
            <person name="Hugenholtz P."/>
            <person name="Woyke T."/>
            <person name="Wu D."/>
            <person name="Pukall R."/>
            <person name="Steenblock K."/>
            <person name="Brambilla E."/>
            <person name="Klenk H.-P."/>
            <person name="Eisen J.A."/>
        </authorList>
    </citation>
    <scope>NUCLEOTIDE SEQUENCE [LARGE SCALE GENOMIC DNA]</scope>
    <source>
        <strain evidence="2">DSM 19664 / LMG 22246 / CIP 109416 / KR-200</strain>
    </source>
</reference>
<dbReference type="KEGG" id="dpd:Deipe_0856"/>
<dbReference type="Proteomes" id="UP000010467">
    <property type="component" value="Chromosome"/>
</dbReference>
<gene>
    <name evidence="1" type="ordered locus">Deipe_0856</name>
</gene>
<evidence type="ECO:0000313" key="1">
    <source>
        <dbReference type="EMBL" id="AFZ66429.1"/>
    </source>
</evidence>
<sequence>MTTFQARSASVERLWTAAGKVPNRCGACSAQDAVHGPFSVRKGDR</sequence>
<proteinExistence type="predicted"/>
<accession>K9ZYZ6</accession>
<dbReference type="EMBL" id="CP003382">
    <property type="protein sequence ID" value="AFZ66429.1"/>
    <property type="molecule type" value="Genomic_DNA"/>
</dbReference>
<evidence type="ECO:0000313" key="2">
    <source>
        <dbReference type="Proteomes" id="UP000010467"/>
    </source>
</evidence>
<protein>
    <submittedName>
        <fullName evidence="1">Uncharacterized protein</fullName>
    </submittedName>
</protein>
<organism evidence="1 2">
    <name type="scientific">Deinococcus peraridilitoris (strain DSM 19664 / LMG 22246 / CIP 109416 / KR-200)</name>
    <dbReference type="NCBI Taxonomy" id="937777"/>
    <lineage>
        <taxon>Bacteria</taxon>
        <taxon>Thermotogati</taxon>
        <taxon>Deinococcota</taxon>
        <taxon>Deinococci</taxon>
        <taxon>Deinococcales</taxon>
        <taxon>Deinococcaceae</taxon>
        <taxon>Deinococcus</taxon>
    </lineage>
</organism>
<keyword evidence="2" id="KW-1185">Reference proteome</keyword>